<comment type="similarity">
    <text evidence="4 16">Belongs to the class-III pyridoxal-phosphate-dependent aminotransferase family.</text>
</comment>
<evidence type="ECO:0000256" key="2">
    <source>
        <dbReference type="ARBA" id="ARBA00001933"/>
    </source>
</evidence>
<dbReference type="InterPro" id="IPR005814">
    <property type="entry name" value="Aminotrans_3"/>
</dbReference>
<comment type="pathway">
    <text evidence="3">Amino-acid degradation; 4-aminobutanoate degradation.</text>
</comment>
<dbReference type="Pfam" id="PF00202">
    <property type="entry name" value="Aminotran_3"/>
    <property type="match status" value="1"/>
</dbReference>
<evidence type="ECO:0000256" key="9">
    <source>
        <dbReference type="ARBA" id="ARBA00022898"/>
    </source>
</evidence>
<dbReference type="NCBIfam" id="TIGR00700">
    <property type="entry name" value="GABAtrnsam"/>
    <property type="match status" value="1"/>
</dbReference>
<dbReference type="InterPro" id="IPR015424">
    <property type="entry name" value="PyrdxlP-dep_Trfase"/>
</dbReference>
<comment type="catalytic activity">
    <reaction evidence="14">
        <text>4-aminobutanoate + 2-oxoglutarate = succinate semialdehyde + L-glutamate</text>
        <dbReference type="Rhea" id="RHEA:23352"/>
        <dbReference type="ChEBI" id="CHEBI:16810"/>
        <dbReference type="ChEBI" id="CHEBI:29985"/>
        <dbReference type="ChEBI" id="CHEBI:57706"/>
        <dbReference type="ChEBI" id="CHEBI:59888"/>
        <dbReference type="EC" id="2.6.1.19"/>
    </reaction>
</comment>
<evidence type="ECO:0000256" key="5">
    <source>
        <dbReference type="ARBA" id="ARBA00012876"/>
    </source>
</evidence>
<keyword evidence="18" id="KW-1185">Reference proteome</keyword>
<dbReference type="CDD" id="cd00610">
    <property type="entry name" value="OAT_like"/>
    <property type="match status" value="1"/>
</dbReference>
<organism evidence="17 18">
    <name type="scientific">Nocardioides phosphati</name>
    <dbReference type="NCBI Taxonomy" id="1867775"/>
    <lineage>
        <taxon>Bacteria</taxon>
        <taxon>Bacillati</taxon>
        <taxon>Actinomycetota</taxon>
        <taxon>Actinomycetes</taxon>
        <taxon>Propionibacteriales</taxon>
        <taxon>Nocardioidaceae</taxon>
        <taxon>Nocardioides</taxon>
    </lineage>
</organism>
<comment type="cofactor">
    <cofactor evidence="2">
        <name>pyridoxal 5'-phosphate</name>
        <dbReference type="ChEBI" id="CHEBI:597326"/>
    </cofactor>
</comment>
<proteinExistence type="inferred from homology"/>
<evidence type="ECO:0000256" key="6">
    <source>
        <dbReference type="ARBA" id="ARBA00012912"/>
    </source>
</evidence>
<evidence type="ECO:0000256" key="11">
    <source>
        <dbReference type="ARBA" id="ARBA00030204"/>
    </source>
</evidence>
<accession>A0ABQ2NAQ8</accession>
<dbReference type="EC" id="2.6.1.19" evidence="6"/>
<keyword evidence="8" id="KW-0808">Transferase</keyword>
<dbReference type="NCBIfam" id="NF004714">
    <property type="entry name" value="PRK06058.1"/>
    <property type="match status" value="1"/>
</dbReference>
<evidence type="ECO:0000256" key="12">
    <source>
        <dbReference type="ARBA" id="ARBA00030857"/>
    </source>
</evidence>
<protein>
    <recommendedName>
        <fullName evidence="12">(S)-3-amino-2-methylpropionate transaminase</fullName>
        <ecNumber evidence="6">2.6.1.19</ecNumber>
        <ecNumber evidence="5">2.6.1.22</ecNumber>
    </recommendedName>
    <alternativeName>
        <fullName evidence="13">GABA aminotransferase</fullName>
    </alternativeName>
    <alternativeName>
        <fullName evidence="11">Gamma-amino-N-butyrate transaminase</fullName>
    </alternativeName>
    <alternativeName>
        <fullName evidence="15">Glutamate:succinic semialdehyde transaminase</fullName>
    </alternativeName>
    <alternativeName>
        <fullName evidence="10">L-AIBAT</fullName>
    </alternativeName>
</protein>
<evidence type="ECO:0000256" key="8">
    <source>
        <dbReference type="ARBA" id="ARBA00022679"/>
    </source>
</evidence>
<dbReference type="Gene3D" id="3.90.1150.10">
    <property type="entry name" value="Aspartate Aminotransferase, domain 1"/>
    <property type="match status" value="1"/>
</dbReference>
<keyword evidence="9 16" id="KW-0663">Pyridoxal phosphate</keyword>
<dbReference type="EMBL" id="BMNI01000003">
    <property type="protein sequence ID" value="GGO88504.1"/>
    <property type="molecule type" value="Genomic_DNA"/>
</dbReference>
<evidence type="ECO:0000256" key="7">
    <source>
        <dbReference type="ARBA" id="ARBA00022576"/>
    </source>
</evidence>
<dbReference type="InterPro" id="IPR050103">
    <property type="entry name" value="Class-III_PLP-dep_AT"/>
</dbReference>
<evidence type="ECO:0000313" key="18">
    <source>
        <dbReference type="Proteomes" id="UP000655410"/>
    </source>
</evidence>
<comment type="catalytic activity">
    <reaction evidence="1">
        <text>(S)-3-amino-2-methylpropanoate + 2-oxoglutarate = 2-methyl-3-oxopropanoate + L-glutamate</text>
        <dbReference type="Rhea" id="RHEA:13993"/>
        <dbReference type="ChEBI" id="CHEBI:16810"/>
        <dbReference type="ChEBI" id="CHEBI:29985"/>
        <dbReference type="ChEBI" id="CHEBI:57700"/>
        <dbReference type="ChEBI" id="CHEBI:58655"/>
        <dbReference type="EC" id="2.6.1.22"/>
    </reaction>
</comment>
<dbReference type="PIRSF" id="PIRSF000521">
    <property type="entry name" value="Transaminase_4ab_Lys_Orn"/>
    <property type="match status" value="1"/>
</dbReference>
<evidence type="ECO:0000256" key="3">
    <source>
        <dbReference type="ARBA" id="ARBA00005176"/>
    </source>
</evidence>
<dbReference type="PANTHER" id="PTHR11986">
    <property type="entry name" value="AMINOTRANSFERASE CLASS III"/>
    <property type="match status" value="1"/>
</dbReference>
<evidence type="ECO:0000256" key="10">
    <source>
        <dbReference type="ARBA" id="ARBA00029760"/>
    </source>
</evidence>
<evidence type="ECO:0000256" key="13">
    <source>
        <dbReference type="ARBA" id="ARBA00031787"/>
    </source>
</evidence>
<dbReference type="PROSITE" id="PS00600">
    <property type="entry name" value="AA_TRANSFER_CLASS_3"/>
    <property type="match status" value="1"/>
</dbReference>
<gene>
    <name evidence="17" type="primary">gabT</name>
    <name evidence="17" type="ORF">GCM10011584_15650</name>
</gene>
<evidence type="ECO:0000256" key="15">
    <source>
        <dbReference type="ARBA" id="ARBA00050054"/>
    </source>
</evidence>
<dbReference type="Proteomes" id="UP000655410">
    <property type="component" value="Unassembled WGS sequence"/>
</dbReference>
<dbReference type="InterPro" id="IPR015422">
    <property type="entry name" value="PyrdxlP-dep_Trfase_small"/>
</dbReference>
<sequence length="457" mass="47610">MTTNTTEATPIEATTGGPTLPQERRLVTAIPGPKSQELQARKTAAVAGGVGTTLPVYITAAGGGVLVDVDGNSLIDLGSGIAVTTVGNSAPRVVQAVQDQVAAFTHTCFMVTPYAGYVEVAEALNRITPGDHEKRTALFNSGSEAVENAVKIARKYTGKTGVVVFDHAYHGRTNLTMAMTAKNMPYKDGFGPFASDVYRAPLSYPFRDDQMDGAAAAARAIDQIDKQVGAQNLAAIVIEPIQGEGGFIVPADGFLRALTEWCTANNVVFVADEVQTGFARTGAMFAVEHDDVVPDLIVTAKGIAGGLPLSAVTGRAEIMDSAHVGGLGGTYGGNPLACAAALAVLETIEADGLVDRAAKIGALMTQRLLDLQERDGRIGDVRGRGAMIAVELVRAGTTEPDADLTKRVAAAAHERGVVVLTCGTYGNVLRFLPPLSISDALLTDACDVLDEVFEVTK</sequence>
<dbReference type="SUPFAM" id="SSF53383">
    <property type="entry name" value="PLP-dependent transferases"/>
    <property type="match status" value="1"/>
</dbReference>
<evidence type="ECO:0000256" key="16">
    <source>
        <dbReference type="RuleBase" id="RU003560"/>
    </source>
</evidence>
<evidence type="ECO:0000256" key="14">
    <source>
        <dbReference type="ARBA" id="ARBA00048021"/>
    </source>
</evidence>
<dbReference type="GO" id="GO:0008483">
    <property type="term" value="F:transaminase activity"/>
    <property type="evidence" value="ECO:0007669"/>
    <property type="project" value="UniProtKB-KW"/>
</dbReference>
<dbReference type="Gene3D" id="3.40.640.10">
    <property type="entry name" value="Type I PLP-dependent aspartate aminotransferase-like (Major domain)"/>
    <property type="match status" value="1"/>
</dbReference>
<reference evidence="18" key="1">
    <citation type="journal article" date="2019" name="Int. J. Syst. Evol. Microbiol.">
        <title>The Global Catalogue of Microorganisms (GCM) 10K type strain sequencing project: providing services to taxonomists for standard genome sequencing and annotation.</title>
        <authorList>
            <consortium name="The Broad Institute Genomics Platform"/>
            <consortium name="The Broad Institute Genome Sequencing Center for Infectious Disease"/>
            <person name="Wu L."/>
            <person name="Ma J."/>
        </authorList>
    </citation>
    <scope>NUCLEOTIDE SEQUENCE [LARGE SCALE GENOMIC DNA]</scope>
    <source>
        <strain evidence="18">CGMCC 4.7371</strain>
    </source>
</reference>
<evidence type="ECO:0000256" key="4">
    <source>
        <dbReference type="ARBA" id="ARBA00008954"/>
    </source>
</evidence>
<comment type="caution">
    <text evidence="17">The sequence shown here is derived from an EMBL/GenBank/DDBJ whole genome shotgun (WGS) entry which is preliminary data.</text>
</comment>
<dbReference type="InterPro" id="IPR049704">
    <property type="entry name" value="Aminotrans_3_PPA_site"/>
</dbReference>
<name>A0ABQ2NAQ8_9ACTN</name>
<dbReference type="InterPro" id="IPR004632">
    <property type="entry name" value="4NH2But_aminotransferase_bac"/>
</dbReference>
<keyword evidence="7 17" id="KW-0032">Aminotransferase</keyword>
<evidence type="ECO:0000256" key="1">
    <source>
        <dbReference type="ARBA" id="ARBA00001750"/>
    </source>
</evidence>
<dbReference type="EC" id="2.6.1.22" evidence="5"/>
<dbReference type="InterPro" id="IPR015421">
    <property type="entry name" value="PyrdxlP-dep_Trfase_major"/>
</dbReference>
<dbReference type="RefSeq" id="WP_188783453.1">
    <property type="nucleotide sequence ID" value="NZ_BMNI01000003.1"/>
</dbReference>
<evidence type="ECO:0000313" key="17">
    <source>
        <dbReference type="EMBL" id="GGO88504.1"/>
    </source>
</evidence>